<keyword evidence="2" id="KW-1185">Reference proteome</keyword>
<proteinExistence type="predicted"/>
<dbReference type="RefSeq" id="WP_381442158.1">
    <property type="nucleotide sequence ID" value="NZ_JBHSNP010000008.1"/>
</dbReference>
<sequence>MKQWTKEIEIDAPIEHVWKYLNGSLEDMQKIMPQVVSNKPVTITEGMVGSVYLQKYREGKRVMEYEVETLDYLDTPNEKKMKVGFTLGGMFEITAQYELCQVNDNKTRFIYSTTNKPLKWFIKLLLLFANDKVVVDFVQRVKRVAENENKEDN</sequence>
<reference evidence="2" key="1">
    <citation type="journal article" date="2019" name="Int. J. Syst. Evol. Microbiol.">
        <title>The Global Catalogue of Microorganisms (GCM) 10K type strain sequencing project: providing services to taxonomists for standard genome sequencing and annotation.</title>
        <authorList>
            <consortium name="The Broad Institute Genomics Platform"/>
            <consortium name="The Broad Institute Genome Sequencing Center for Infectious Disease"/>
            <person name="Wu L."/>
            <person name="Ma J."/>
        </authorList>
    </citation>
    <scope>NUCLEOTIDE SEQUENCE [LARGE SCALE GENOMIC DNA]</scope>
    <source>
        <strain evidence="2">KACC 11299</strain>
    </source>
</reference>
<name>A0ABW0TUY4_9BACL</name>
<dbReference type="Proteomes" id="UP001596071">
    <property type="component" value="Unassembled WGS sequence"/>
</dbReference>
<dbReference type="SUPFAM" id="SSF55961">
    <property type="entry name" value="Bet v1-like"/>
    <property type="match status" value="1"/>
</dbReference>
<dbReference type="EMBL" id="JBHSNP010000008">
    <property type="protein sequence ID" value="MFC5602260.1"/>
    <property type="molecule type" value="Genomic_DNA"/>
</dbReference>
<gene>
    <name evidence="1" type="ORF">ACFPTP_03240</name>
</gene>
<dbReference type="InterPro" id="IPR023393">
    <property type="entry name" value="START-like_dom_sf"/>
</dbReference>
<dbReference type="CDD" id="cd07812">
    <property type="entry name" value="SRPBCC"/>
    <property type="match status" value="1"/>
</dbReference>
<dbReference type="Gene3D" id="3.30.530.20">
    <property type="match status" value="1"/>
</dbReference>
<dbReference type="InterPro" id="IPR019587">
    <property type="entry name" value="Polyketide_cyclase/dehydratase"/>
</dbReference>
<accession>A0ABW0TUY4</accession>
<protein>
    <submittedName>
        <fullName evidence="1">SRPBCC family protein</fullName>
    </submittedName>
</protein>
<dbReference type="Pfam" id="PF10604">
    <property type="entry name" value="Polyketide_cyc2"/>
    <property type="match status" value="1"/>
</dbReference>
<evidence type="ECO:0000313" key="2">
    <source>
        <dbReference type="Proteomes" id="UP001596071"/>
    </source>
</evidence>
<organism evidence="1 2">
    <name type="scientific">Sporosarcina koreensis</name>
    <dbReference type="NCBI Taxonomy" id="334735"/>
    <lineage>
        <taxon>Bacteria</taxon>
        <taxon>Bacillati</taxon>
        <taxon>Bacillota</taxon>
        <taxon>Bacilli</taxon>
        <taxon>Bacillales</taxon>
        <taxon>Caryophanaceae</taxon>
        <taxon>Sporosarcina</taxon>
    </lineage>
</organism>
<comment type="caution">
    <text evidence="1">The sequence shown here is derived from an EMBL/GenBank/DDBJ whole genome shotgun (WGS) entry which is preliminary data.</text>
</comment>
<evidence type="ECO:0000313" key="1">
    <source>
        <dbReference type="EMBL" id="MFC5602260.1"/>
    </source>
</evidence>